<comment type="caution">
    <text evidence="2">The sequence shown here is derived from an EMBL/GenBank/DDBJ whole genome shotgun (WGS) entry which is preliminary data.</text>
</comment>
<feature type="chain" id="PRO_5042216868" evidence="1">
    <location>
        <begin position="21"/>
        <end position="173"/>
    </location>
</feature>
<evidence type="ECO:0000313" key="2">
    <source>
        <dbReference type="EMBL" id="CAJ1958996.1"/>
    </source>
</evidence>
<evidence type="ECO:0000313" key="3">
    <source>
        <dbReference type="Proteomes" id="UP001295423"/>
    </source>
</evidence>
<feature type="signal peptide" evidence="1">
    <location>
        <begin position="1"/>
        <end position="20"/>
    </location>
</feature>
<sequence length="173" mass="19569">MGRLRSHLIALWVLLVSARASETELVETIMDESGVDNSREYGYEYLAPEPSEVNMVKVTVAQKFVPIHIFKKNKDDNRRLELRFFTIQCDCQTESGQIRSLWTKACSGHALSDTVCTPWRHGASKLVVVFVGDPEEVSCWCHIGDDDRERRLELTLRREGNTIGSISASGRQA</sequence>
<dbReference type="AlphaFoldDB" id="A0AAD2G065"/>
<name>A0AAD2G065_9STRA</name>
<dbReference type="Proteomes" id="UP001295423">
    <property type="component" value="Unassembled WGS sequence"/>
</dbReference>
<evidence type="ECO:0000256" key="1">
    <source>
        <dbReference type="SAM" id="SignalP"/>
    </source>
</evidence>
<protein>
    <submittedName>
        <fullName evidence="2">Uncharacterized protein</fullName>
    </submittedName>
</protein>
<organism evidence="2 3">
    <name type="scientific">Cylindrotheca closterium</name>
    <dbReference type="NCBI Taxonomy" id="2856"/>
    <lineage>
        <taxon>Eukaryota</taxon>
        <taxon>Sar</taxon>
        <taxon>Stramenopiles</taxon>
        <taxon>Ochrophyta</taxon>
        <taxon>Bacillariophyta</taxon>
        <taxon>Bacillariophyceae</taxon>
        <taxon>Bacillariophycidae</taxon>
        <taxon>Bacillariales</taxon>
        <taxon>Bacillariaceae</taxon>
        <taxon>Cylindrotheca</taxon>
    </lineage>
</organism>
<proteinExistence type="predicted"/>
<accession>A0AAD2G065</accession>
<keyword evidence="3" id="KW-1185">Reference proteome</keyword>
<keyword evidence="1" id="KW-0732">Signal</keyword>
<dbReference type="EMBL" id="CAKOGP040001980">
    <property type="protein sequence ID" value="CAJ1958996.1"/>
    <property type="molecule type" value="Genomic_DNA"/>
</dbReference>
<reference evidence="2" key="1">
    <citation type="submission" date="2023-08" db="EMBL/GenBank/DDBJ databases">
        <authorList>
            <person name="Audoor S."/>
            <person name="Bilcke G."/>
        </authorList>
    </citation>
    <scope>NUCLEOTIDE SEQUENCE</scope>
</reference>
<gene>
    <name evidence="2" type="ORF">CYCCA115_LOCUS17456</name>
</gene>